<feature type="region of interest" description="Disordered" evidence="1">
    <location>
        <begin position="55"/>
        <end position="76"/>
    </location>
</feature>
<dbReference type="AlphaFoldDB" id="A0A9W7LE99"/>
<dbReference type="EMBL" id="BRYA01000298">
    <property type="protein sequence ID" value="GMI46452.1"/>
    <property type="molecule type" value="Genomic_DNA"/>
</dbReference>
<gene>
    <name evidence="2" type="ORF">TrCOL_g927</name>
</gene>
<organism evidence="2 3">
    <name type="scientific">Triparma columacea</name>
    <dbReference type="NCBI Taxonomy" id="722753"/>
    <lineage>
        <taxon>Eukaryota</taxon>
        <taxon>Sar</taxon>
        <taxon>Stramenopiles</taxon>
        <taxon>Ochrophyta</taxon>
        <taxon>Bolidophyceae</taxon>
        <taxon>Parmales</taxon>
        <taxon>Triparmaceae</taxon>
        <taxon>Triparma</taxon>
    </lineage>
</organism>
<dbReference type="Proteomes" id="UP001165065">
    <property type="component" value="Unassembled WGS sequence"/>
</dbReference>
<comment type="caution">
    <text evidence="2">The sequence shown here is derived from an EMBL/GenBank/DDBJ whole genome shotgun (WGS) entry which is preliminary data.</text>
</comment>
<protein>
    <submittedName>
        <fullName evidence="2">Uncharacterized protein</fullName>
    </submittedName>
</protein>
<evidence type="ECO:0000313" key="2">
    <source>
        <dbReference type="EMBL" id="GMI46452.1"/>
    </source>
</evidence>
<feature type="compositionally biased region" description="Basic and acidic residues" evidence="1">
    <location>
        <begin position="58"/>
        <end position="76"/>
    </location>
</feature>
<keyword evidence="3" id="KW-1185">Reference proteome</keyword>
<dbReference type="OrthoDB" id="194017at2759"/>
<name>A0A9W7LE99_9STRA</name>
<accession>A0A9W7LE99</accession>
<proteinExistence type="predicted"/>
<sequence>MAGRRTSVIDDLFAEVNAQYDHALVPPLLPNLRASDGETNHTTLLGWNVVTQGATMNKQDEEAKQRARQAGNERRKLKELQQQLHRERLKKEKLKRREIAEYNKALGVLKRKEALAKGLRRPIKGEHPADFQKRRHEFKKMLVGDFTSLEKPAALSMKHEKFRLEPVLQFWMPQFKEERPSTQQRQEVHEGNIRRHKNVKKAIQRQRWVKMLNSSNFSSKQVDNMAKIRAKNSNKLGTLSALMQQQNYSTNTGDSLSQFLVKQAKEGDDEKKGVGKVLDVDVRMAMANRVRERERERSVGIGEQADVTNAAC</sequence>
<evidence type="ECO:0000313" key="3">
    <source>
        <dbReference type="Proteomes" id="UP001165065"/>
    </source>
</evidence>
<evidence type="ECO:0000256" key="1">
    <source>
        <dbReference type="SAM" id="MobiDB-lite"/>
    </source>
</evidence>
<reference evidence="3" key="1">
    <citation type="journal article" date="2023" name="Commun. Biol.">
        <title>Genome analysis of Parmales, the sister group of diatoms, reveals the evolutionary specialization of diatoms from phago-mixotrophs to photoautotrophs.</title>
        <authorList>
            <person name="Ban H."/>
            <person name="Sato S."/>
            <person name="Yoshikawa S."/>
            <person name="Yamada K."/>
            <person name="Nakamura Y."/>
            <person name="Ichinomiya M."/>
            <person name="Sato N."/>
            <person name="Blanc-Mathieu R."/>
            <person name="Endo H."/>
            <person name="Kuwata A."/>
            <person name="Ogata H."/>
        </authorList>
    </citation>
    <scope>NUCLEOTIDE SEQUENCE [LARGE SCALE GENOMIC DNA]</scope>
</reference>